<dbReference type="PROSITE" id="PS50042">
    <property type="entry name" value="CNMP_BINDING_3"/>
    <property type="match status" value="1"/>
</dbReference>
<dbReference type="Pfam" id="PF00027">
    <property type="entry name" value="cNMP_binding"/>
    <property type="match status" value="1"/>
</dbReference>
<dbReference type="Proteomes" id="UP000315540">
    <property type="component" value="Unassembled WGS sequence"/>
</dbReference>
<dbReference type="SUPFAM" id="SSF51206">
    <property type="entry name" value="cAMP-binding domain-like"/>
    <property type="match status" value="1"/>
</dbReference>
<feature type="domain" description="Cyclic nucleotide-binding" evidence="1">
    <location>
        <begin position="37"/>
        <end position="124"/>
    </location>
</feature>
<dbReference type="Gene3D" id="2.60.120.10">
    <property type="entry name" value="Jelly Rolls"/>
    <property type="match status" value="1"/>
</dbReference>
<dbReference type="InterPro" id="IPR000595">
    <property type="entry name" value="cNMP-bd_dom"/>
</dbReference>
<reference evidence="2 3" key="1">
    <citation type="submission" date="2019-06" db="EMBL/GenBank/DDBJ databases">
        <authorList>
            <person name="Meng X."/>
        </authorList>
    </citation>
    <scope>NUCLEOTIDE SEQUENCE [LARGE SCALE GENOMIC DNA]</scope>
    <source>
        <strain evidence="2 3">M625</strain>
    </source>
</reference>
<keyword evidence="3" id="KW-1185">Reference proteome</keyword>
<sequence>MLFFRIKCVWILNDLKDTILSFISINNVDIDFGLQFFKEESFKKGTFLLKPNEYIDTFYFISNGCVSYYTIEDGKTQVMELFTEGYFFTDLYAYIEEIPSNAYLEVLEDLKVYAISKEDQQKIFDYSHEFERFGRLSMQRAFVNNFRRINELRSLSNQERYLQLLEKRPDLFQRVPQYLIASYLGLTPVGLSKIRKRLSQV</sequence>
<name>A0A504JN97_9FLAO</name>
<evidence type="ECO:0000259" key="1">
    <source>
        <dbReference type="PROSITE" id="PS50042"/>
    </source>
</evidence>
<accession>A0A504JN97</accession>
<protein>
    <submittedName>
        <fullName evidence="2">Crp/Fnr family transcriptional regulator</fullName>
    </submittedName>
</protein>
<dbReference type="InterPro" id="IPR014710">
    <property type="entry name" value="RmlC-like_jellyroll"/>
</dbReference>
<dbReference type="CDD" id="cd00038">
    <property type="entry name" value="CAP_ED"/>
    <property type="match status" value="1"/>
</dbReference>
<proteinExistence type="predicted"/>
<dbReference type="OrthoDB" id="663011at2"/>
<dbReference type="AlphaFoldDB" id="A0A504JN97"/>
<dbReference type="InterPro" id="IPR018490">
    <property type="entry name" value="cNMP-bd_dom_sf"/>
</dbReference>
<gene>
    <name evidence="2" type="ORF">FHK87_02860</name>
</gene>
<dbReference type="EMBL" id="VFWZ01000001">
    <property type="protein sequence ID" value="TPN89183.1"/>
    <property type="molecule type" value="Genomic_DNA"/>
</dbReference>
<comment type="caution">
    <text evidence="2">The sequence shown here is derived from an EMBL/GenBank/DDBJ whole genome shotgun (WGS) entry which is preliminary data.</text>
</comment>
<evidence type="ECO:0000313" key="3">
    <source>
        <dbReference type="Proteomes" id="UP000315540"/>
    </source>
</evidence>
<evidence type="ECO:0000313" key="2">
    <source>
        <dbReference type="EMBL" id="TPN89183.1"/>
    </source>
</evidence>
<organism evidence="2 3">
    <name type="scientific">Aquimarina algicola</name>
    <dbReference type="NCBI Taxonomy" id="2589995"/>
    <lineage>
        <taxon>Bacteria</taxon>
        <taxon>Pseudomonadati</taxon>
        <taxon>Bacteroidota</taxon>
        <taxon>Flavobacteriia</taxon>
        <taxon>Flavobacteriales</taxon>
        <taxon>Flavobacteriaceae</taxon>
        <taxon>Aquimarina</taxon>
    </lineage>
</organism>
<dbReference type="SMART" id="SM00100">
    <property type="entry name" value="cNMP"/>
    <property type="match status" value="1"/>
</dbReference>